<evidence type="ECO:0000259" key="13">
    <source>
        <dbReference type="Pfam" id="PF00520"/>
    </source>
</evidence>
<sequence>MTVFTIKYVVRLYLGGLKFAGSFFGVVDLLAILPFYLSLGFDLRALRAFRLLRLIRVLKLARYNKAIARFHRALVIAKEEFILFGFTTGILLFLSAVGIYHFENEAQPEVFASVFHSLWWAIATLTTVGYGDVYPVTAGGKVFTFLVLLVGLGIVSVPAGLVASALSQAREMEDTN</sequence>
<evidence type="ECO:0000256" key="5">
    <source>
        <dbReference type="ARBA" id="ARBA00022826"/>
    </source>
</evidence>
<evidence type="ECO:0000256" key="12">
    <source>
        <dbReference type="SAM" id="Phobius"/>
    </source>
</evidence>
<keyword evidence="3" id="KW-0633">Potassium transport</keyword>
<feature type="domain" description="Ion transport" evidence="13">
    <location>
        <begin position="2"/>
        <end position="172"/>
    </location>
</feature>
<evidence type="ECO:0000313" key="14">
    <source>
        <dbReference type="EMBL" id="MDM4015261.1"/>
    </source>
</evidence>
<dbReference type="InterPro" id="IPR028325">
    <property type="entry name" value="VG_K_chnl"/>
</dbReference>
<proteinExistence type="predicted"/>
<keyword evidence="8 12" id="KW-1133">Transmembrane helix</keyword>
<keyword evidence="15" id="KW-1185">Reference proteome</keyword>
<dbReference type="PANTHER" id="PTHR11537:SF254">
    <property type="entry name" value="POTASSIUM VOLTAGE-GATED CHANNEL PROTEIN SHAB"/>
    <property type="match status" value="1"/>
</dbReference>
<evidence type="ECO:0000256" key="8">
    <source>
        <dbReference type="ARBA" id="ARBA00022989"/>
    </source>
</evidence>
<evidence type="ECO:0000256" key="6">
    <source>
        <dbReference type="ARBA" id="ARBA00022882"/>
    </source>
</evidence>
<keyword evidence="5" id="KW-0631">Potassium channel</keyword>
<feature type="transmembrane region" description="Helical" evidence="12">
    <location>
        <begin position="142"/>
        <end position="166"/>
    </location>
</feature>
<keyword evidence="9" id="KW-0406">Ion transport</keyword>
<evidence type="ECO:0000256" key="4">
    <source>
        <dbReference type="ARBA" id="ARBA00022692"/>
    </source>
</evidence>
<dbReference type="PRINTS" id="PR00169">
    <property type="entry name" value="KCHANNEL"/>
</dbReference>
<name>A0ABT7PFL4_9BACT</name>
<dbReference type="Pfam" id="PF00520">
    <property type="entry name" value="Ion_trans"/>
    <property type="match status" value="1"/>
</dbReference>
<comment type="caution">
    <text evidence="14">The sequence shown here is derived from an EMBL/GenBank/DDBJ whole genome shotgun (WGS) entry which is preliminary data.</text>
</comment>
<gene>
    <name evidence="14" type="ORF">QTN89_07470</name>
</gene>
<dbReference type="InterPro" id="IPR005821">
    <property type="entry name" value="Ion_trans_dom"/>
</dbReference>
<feature type="transmembrane region" description="Helical" evidence="12">
    <location>
        <begin position="81"/>
        <end position="102"/>
    </location>
</feature>
<keyword evidence="2" id="KW-0813">Transport</keyword>
<evidence type="ECO:0000256" key="2">
    <source>
        <dbReference type="ARBA" id="ARBA00022448"/>
    </source>
</evidence>
<keyword evidence="4 12" id="KW-0812">Transmembrane</keyword>
<protein>
    <submittedName>
        <fullName evidence="14">Ion transporter</fullName>
    </submittedName>
</protein>
<feature type="transmembrane region" description="Helical" evidence="12">
    <location>
        <begin position="12"/>
        <end position="37"/>
    </location>
</feature>
<dbReference type="PANTHER" id="PTHR11537">
    <property type="entry name" value="VOLTAGE-GATED POTASSIUM CHANNEL"/>
    <property type="match status" value="1"/>
</dbReference>
<dbReference type="SUPFAM" id="SSF81324">
    <property type="entry name" value="Voltage-gated potassium channels"/>
    <property type="match status" value="1"/>
</dbReference>
<keyword evidence="6" id="KW-0851">Voltage-gated channel</keyword>
<organism evidence="14 15">
    <name type="scientific">Roseiconus lacunae</name>
    <dbReference type="NCBI Taxonomy" id="2605694"/>
    <lineage>
        <taxon>Bacteria</taxon>
        <taxon>Pseudomonadati</taxon>
        <taxon>Planctomycetota</taxon>
        <taxon>Planctomycetia</taxon>
        <taxon>Pirellulales</taxon>
        <taxon>Pirellulaceae</taxon>
        <taxon>Roseiconus</taxon>
    </lineage>
</organism>
<evidence type="ECO:0000256" key="11">
    <source>
        <dbReference type="ARBA" id="ARBA00023303"/>
    </source>
</evidence>
<accession>A0ABT7PFL4</accession>
<evidence type="ECO:0000256" key="1">
    <source>
        <dbReference type="ARBA" id="ARBA00004141"/>
    </source>
</evidence>
<evidence type="ECO:0000313" key="15">
    <source>
        <dbReference type="Proteomes" id="UP001239462"/>
    </source>
</evidence>
<feature type="transmembrane region" description="Helical" evidence="12">
    <location>
        <begin position="109"/>
        <end position="130"/>
    </location>
</feature>
<dbReference type="RefSeq" id="WP_289162728.1">
    <property type="nucleotide sequence ID" value="NZ_JASZZN010000004.1"/>
</dbReference>
<keyword evidence="10 12" id="KW-0472">Membrane</keyword>
<dbReference type="Proteomes" id="UP001239462">
    <property type="component" value="Unassembled WGS sequence"/>
</dbReference>
<dbReference type="Gene3D" id="1.20.120.350">
    <property type="entry name" value="Voltage-gated potassium channels. Chain C"/>
    <property type="match status" value="1"/>
</dbReference>
<dbReference type="EMBL" id="JASZZN010000004">
    <property type="protein sequence ID" value="MDM4015261.1"/>
    <property type="molecule type" value="Genomic_DNA"/>
</dbReference>
<evidence type="ECO:0000256" key="3">
    <source>
        <dbReference type="ARBA" id="ARBA00022538"/>
    </source>
</evidence>
<reference evidence="14 15" key="1">
    <citation type="submission" date="2023-06" db="EMBL/GenBank/DDBJ databases">
        <title>Roseiconus lacunae JC819 isolated from Gulf of Mannar region, Tamil Nadu.</title>
        <authorList>
            <person name="Pk S."/>
            <person name="Ch S."/>
            <person name="Ch V.R."/>
        </authorList>
    </citation>
    <scope>NUCLEOTIDE SEQUENCE [LARGE SCALE GENOMIC DNA]</scope>
    <source>
        <strain evidence="14 15">JC819</strain>
    </source>
</reference>
<keyword evidence="11" id="KW-0407">Ion channel</keyword>
<keyword evidence="7" id="KW-0630">Potassium</keyword>
<evidence type="ECO:0000256" key="10">
    <source>
        <dbReference type="ARBA" id="ARBA00023136"/>
    </source>
</evidence>
<evidence type="ECO:0000256" key="7">
    <source>
        <dbReference type="ARBA" id="ARBA00022958"/>
    </source>
</evidence>
<evidence type="ECO:0000256" key="9">
    <source>
        <dbReference type="ARBA" id="ARBA00023065"/>
    </source>
</evidence>
<dbReference type="InterPro" id="IPR027359">
    <property type="entry name" value="Volt_channel_dom_sf"/>
</dbReference>
<dbReference type="Gene3D" id="1.10.287.70">
    <property type="match status" value="1"/>
</dbReference>
<comment type="subcellular location">
    <subcellularLocation>
        <location evidence="1">Membrane</location>
        <topology evidence="1">Multi-pass membrane protein</topology>
    </subcellularLocation>
</comment>